<comment type="similarity">
    <text evidence="1">Belongs to the LysR transcriptional regulatory family.</text>
</comment>
<evidence type="ECO:0000256" key="4">
    <source>
        <dbReference type="ARBA" id="ARBA00023163"/>
    </source>
</evidence>
<keyword evidence="3" id="KW-0238">DNA-binding</keyword>
<keyword evidence="4" id="KW-0804">Transcription</keyword>
<evidence type="ECO:0000259" key="5">
    <source>
        <dbReference type="Pfam" id="PF03466"/>
    </source>
</evidence>
<dbReference type="Proteomes" id="UP000279994">
    <property type="component" value="Unassembled WGS sequence"/>
</dbReference>
<dbReference type="EMBL" id="RJSF01000039">
    <property type="protein sequence ID" value="RNM14580.1"/>
    <property type="molecule type" value="Genomic_DNA"/>
</dbReference>
<dbReference type="Pfam" id="PF03466">
    <property type="entry name" value="LysR_substrate"/>
    <property type="match status" value="1"/>
</dbReference>
<proteinExistence type="inferred from homology"/>
<dbReference type="InterPro" id="IPR005119">
    <property type="entry name" value="LysR_subst-bd"/>
</dbReference>
<dbReference type="SUPFAM" id="SSF53850">
    <property type="entry name" value="Periplasmic binding protein-like II"/>
    <property type="match status" value="1"/>
</dbReference>
<dbReference type="PANTHER" id="PTHR30346:SF0">
    <property type="entry name" value="HCA OPERON TRANSCRIPTIONAL ACTIVATOR HCAR"/>
    <property type="match status" value="1"/>
</dbReference>
<evidence type="ECO:0000256" key="2">
    <source>
        <dbReference type="ARBA" id="ARBA00023015"/>
    </source>
</evidence>
<dbReference type="OrthoDB" id="3388207at2"/>
<accession>A0A3N0GR51</accession>
<evidence type="ECO:0000313" key="7">
    <source>
        <dbReference type="Proteomes" id="UP000279994"/>
    </source>
</evidence>
<dbReference type="AlphaFoldDB" id="A0A3N0GR51"/>
<evidence type="ECO:0000313" key="6">
    <source>
        <dbReference type="EMBL" id="RNM14580.1"/>
    </source>
</evidence>
<sequence length="172" mass="19153">MPGKWERAWRERMRRPLELVTVEVSDQEKALREGRVDMCLVRGEVDRETFHLIPLYREVPVVVVPADHPVTAYDEIDIAELADEHDVLHEHPGLALAQAVETVAAGTGILVVPMSLARLHHRKDVAFRPVTGVEESPVGLAWVRPAPGDPDDPDIQAFIGIIRGRSPRSSRG</sequence>
<dbReference type="GO" id="GO:0003700">
    <property type="term" value="F:DNA-binding transcription factor activity"/>
    <property type="evidence" value="ECO:0007669"/>
    <property type="project" value="TreeGrafter"/>
</dbReference>
<comment type="caution">
    <text evidence="6">The sequence shown here is derived from an EMBL/GenBank/DDBJ whole genome shotgun (WGS) entry which is preliminary data.</text>
</comment>
<evidence type="ECO:0000256" key="1">
    <source>
        <dbReference type="ARBA" id="ARBA00009437"/>
    </source>
</evidence>
<protein>
    <submittedName>
        <fullName evidence="6">LysR family transcriptional regulator</fullName>
    </submittedName>
</protein>
<dbReference type="Gene3D" id="3.40.190.10">
    <property type="entry name" value="Periplasmic binding protein-like II"/>
    <property type="match status" value="1"/>
</dbReference>
<dbReference type="GO" id="GO:0032993">
    <property type="term" value="C:protein-DNA complex"/>
    <property type="evidence" value="ECO:0007669"/>
    <property type="project" value="TreeGrafter"/>
</dbReference>
<organism evidence="6 7">
    <name type="scientific">Nocardioides pocheonensis</name>
    <dbReference type="NCBI Taxonomy" id="661485"/>
    <lineage>
        <taxon>Bacteria</taxon>
        <taxon>Bacillati</taxon>
        <taxon>Actinomycetota</taxon>
        <taxon>Actinomycetes</taxon>
        <taxon>Propionibacteriales</taxon>
        <taxon>Nocardioidaceae</taxon>
        <taxon>Nocardioides</taxon>
    </lineage>
</organism>
<dbReference type="PANTHER" id="PTHR30346">
    <property type="entry name" value="TRANSCRIPTIONAL DUAL REGULATOR HCAR-RELATED"/>
    <property type="match status" value="1"/>
</dbReference>
<dbReference type="GO" id="GO:0003677">
    <property type="term" value="F:DNA binding"/>
    <property type="evidence" value="ECO:0007669"/>
    <property type="project" value="UniProtKB-KW"/>
</dbReference>
<feature type="domain" description="LysR substrate-binding" evidence="5">
    <location>
        <begin position="17"/>
        <end position="90"/>
    </location>
</feature>
<name>A0A3N0GR51_9ACTN</name>
<keyword evidence="2" id="KW-0805">Transcription regulation</keyword>
<evidence type="ECO:0000256" key="3">
    <source>
        <dbReference type="ARBA" id="ARBA00023125"/>
    </source>
</evidence>
<reference evidence="6 7" key="1">
    <citation type="submission" date="2018-11" db="EMBL/GenBank/DDBJ databases">
        <authorList>
            <person name="Li F."/>
        </authorList>
    </citation>
    <scope>NUCLEOTIDE SEQUENCE [LARGE SCALE GENOMIC DNA]</scope>
    <source>
        <strain evidence="6 7">Gsoil 818</strain>
    </source>
</reference>
<keyword evidence="7" id="KW-1185">Reference proteome</keyword>
<gene>
    <name evidence="6" type="ORF">EFL26_10755</name>
</gene>
<dbReference type="Gene3D" id="3.40.190.290">
    <property type="match status" value="1"/>
</dbReference>